<dbReference type="EMBL" id="CADCTK010000950">
    <property type="protein sequence ID" value="CAA9290638.1"/>
    <property type="molecule type" value="Genomic_DNA"/>
</dbReference>
<reference evidence="1" key="1">
    <citation type="submission" date="2020-02" db="EMBL/GenBank/DDBJ databases">
        <authorList>
            <person name="Meier V. D."/>
        </authorList>
    </citation>
    <scope>NUCLEOTIDE SEQUENCE</scope>
    <source>
        <strain evidence="1">AVDCRST_MAG26</strain>
    </source>
</reference>
<sequence>MPFLLRKDRTKHIRHGRVGDQRIKALVMLSTLEHDMPTLAEPEDRQAVSIGSPFTPLPLCPLPVYGWTTRRRPSARHDCVPDNTR</sequence>
<organism evidence="1">
    <name type="scientific">uncultured Chloroflexia bacterium</name>
    <dbReference type="NCBI Taxonomy" id="1672391"/>
    <lineage>
        <taxon>Bacteria</taxon>
        <taxon>Bacillati</taxon>
        <taxon>Chloroflexota</taxon>
        <taxon>Chloroflexia</taxon>
        <taxon>environmental samples</taxon>
    </lineage>
</organism>
<name>A0A6J4JYI9_9CHLR</name>
<gene>
    <name evidence="1" type="ORF">AVDCRST_MAG26-4062</name>
</gene>
<accession>A0A6J4JYI9</accession>
<dbReference type="AlphaFoldDB" id="A0A6J4JYI9"/>
<evidence type="ECO:0000313" key="1">
    <source>
        <dbReference type="EMBL" id="CAA9290638.1"/>
    </source>
</evidence>
<protein>
    <submittedName>
        <fullName evidence="1">Uncharacterized protein</fullName>
    </submittedName>
</protein>
<proteinExistence type="predicted"/>